<keyword evidence="2" id="KW-0732">Signal</keyword>
<organism evidence="4 5">
    <name type="scientific">Pseudohalioglobus sediminis</name>
    <dbReference type="NCBI Taxonomy" id="2606449"/>
    <lineage>
        <taxon>Bacteria</taxon>
        <taxon>Pseudomonadati</taxon>
        <taxon>Pseudomonadota</taxon>
        <taxon>Gammaproteobacteria</taxon>
        <taxon>Cellvibrionales</taxon>
        <taxon>Halieaceae</taxon>
        <taxon>Pseudohalioglobus</taxon>
    </lineage>
</organism>
<feature type="chain" id="PRO_5022974295" evidence="2">
    <location>
        <begin position="24"/>
        <end position="488"/>
    </location>
</feature>
<dbReference type="InterPro" id="IPR051266">
    <property type="entry name" value="CLCR"/>
</dbReference>
<dbReference type="Proteomes" id="UP000323708">
    <property type="component" value="Unassembled WGS sequence"/>
</dbReference>
<gene>
    <name evidence="4" type="ORF">F0M18_06505</name>
</gene>
<evidence type="ECO:0000259" key="3">
    <source>
        <dbReference type="PROSITE" id="PS50234"/>
    </source>
</evidence>
<dbReference type="PROSITE" id="PS50234">
    <property type="entry name" value="VWFA"/>
    <property type="match status" value="1"/>
</dbReference>
<feature type="domain" description="VWFA" evidence="3">
    <location>
        <begin position="33"/>
        <end position="215"/>
    </location>
</feature>
<dbReference type="CDD" id="cd00198">
    <property type="entry name" value="vWFA"/>
    <property type="match status" value="1"/>
</dbReference>
<dbReference type="InterPro" id="IPR056475">
    <property type="entry name" value="GBD_Hemicentin/VWA7"/>
</dbReference>
<dbReference type="SUPFAM" id="SSF53300">
    <property type="entry name" value="vWA-like"/>
    <property type="match status" value="1"/>
</dbReference>
<dbReference type="EMBL" id="VTUX01000002">
    <property type="protein sequence ID" value="KAA1193482.1"/>
    <property type="molecule type" value="Genomic_DNA"/>
</dbReference>
<keyword evidence="1" id="KW-0812">Transmembrane</keyword>
<accession>A0A5B0X2P3</accession>
<dbReference type="SMART" id="SM00327">
    <property type="entry name" value="VWA"/>
    <property type="match status" value="1"/>
</dbReference>
<dbReference type="InterPro" id="IPR036465">
    <property type="entry name" value="vWFA_dom_sf"/>
</dbReference>
<name>A0A5B0X2P3_9GAMM</name>
<dbReference type="PANTHER" id="PTHR10579:SF43">
    <property type="entry name" value="ZINC FINGER (C3HC4-TYPE RING FINGER) FAMILY PROTEIN"/>
    <property type="match status" value="1"/>
</dbReference>
<feature type="transmembrane region" description="Helical" evidence="1">
    <location>
        <begin position="437"/>
        <end position="455"/>
    </location>
</feature>
<proteinExistence type="predicted"/>
<dbReference type="InterPro" id="IPR002035">
    <property type="entry name" value="VWF_A"/>
</dbReference>
<comment type="caution">
    <text evidence="4">The sequence shown here is derived from an EMBL/GenBank/DDBJ whole genome shotgun (WGS) entry which is preliminary data.</text>
</comment>
<keyword evidence="1" id="KW-1133">Transmembrane helix</keyword>
<keyword evidence="1" id="KW-0472">Membrane</keyword>
<keyword evidence="5" id="KW-1185">Reference proteome</keyword>
<evidence type="ECO:0000256" key="2">
    <source>
        <dbReference type="SAM" id="SignalP"/>
    </source>
</evidence>
<dbReference type="PANTHER" id="PTHR10579">
    <property type="entry name" value="CALCIUM-ACTIVATED CHLORIDE CHANNEL REGULATOR"/>
    <property type="match status" value="1"/>
</dbReference>
<dbReference type="Gene3D" id="3.40.50.410">
    <property type="entry name" value="von Willebrand factor, type A domain"/>
    <property type="match status" value="1"/>
</dbReference>
<evidence type="ECO:0000256" key="1">
    <source>
        <dbReference type="SAM" id="Phobius"/>
    </source>
</evidence>
<evidence type="ECO:0000313" key="4">
    <source>
        <dbReference type="EMBL" id="KAA1193482.1"/>
    </source>
</evidence>
<dbReference type="AlphaFoldDB" id="A0A5B0X2P3"/>
<dbReference type="Pfam" id="PF13768">
    <property type="entry name" value="VWA_3"/>
    <property type="match status" value="1"/>
</dbReference>
<evidence type="ECO:0000313" key="5">
    <source>
        <dbReference type="Proteomes" id="UP000323708"/>
    </source>
</evidence>
<reference evidence="4 5" key="1">
    <citation type="submission" date="2019-09" db="EMBL/GenBank/DDBJ databases">
        <authorList>
            <person name="Chen X.-Y."/>
        </authorList>
    </citation>
    <scope>NUCLEOTIDE SEQUENCE [LARGE SCALE GENOMIC DNA]</scope>
    <source>
        <strain evidence="4 5">NY5</strain>
    </source>
</reference>
<dbReference type="RefSeq" id="WP_149610589.1">
    <property type="nucleotide sequence ID" value="NZ_VTUX01000002.1"/>
</dbReference>
<feature type="signal peptide" evidence="2">
    <location>
        <begin position="1"/>
        <end position="23"/>
    </location>
</feature>
<protein>
    <submittedName>
        <fullName evidence="4">VWA domain-containing protein</fullName>
    </submittedName>
</protein>
<dbReference type="Pfam" id="PF23560">
    <property type="entry name" value="GBD_Hemicentin"/>
    <property type="match status" value="1"/>
</dbReference>
<sequence length="488" mass="52849">MRLTRYLLALFLGLGLCAGPGLADTPGVGLKPDLRLLVDISGSMKTSDPDNLREPAIELIVRLLPEGSKAGIWVFGEDVRELVPHGVVDSAWRERAREAVPQIDNSGQRTNIPAAITAATYDLERLDPGYRTSIVLLTDGKVDVAESPMVNASSARRLLSATAPNLGATGIAVHTIALSNEADWPFLRALARSTSGIAEKAESPQALSSIFVQALEMVAPTARVPLSDSGFAIDDSVSEFTLLVFFGGARNRLELVDPDGARYSANSSDVDWYQNQQFALVTVASPSAGNWRVKAPDSASLRVNVISDLKLDVDPLPNSLPAGRQTELGLRLTEQGQVLTDAEVLAAFDLSVVITGPGGKQLSIPVSREYALPADGEYRIVIPPFDAPGRYQVVAQLQAQSLQRELPMYVEVVAPPEQPTLVTRGQEPPEDDFQAPLLWLGGVLALLLLAIWLHLRRRKRRKLEIWEKRARQLASNDSEPLEGVSADQ</sequence>